<evidence type="ECO:0008006" key="3">
    <source>
        <dbReference type="Google" id="ProtNLM"/>
    </source>
</evidence>
<sequence>MKHLSLLLTLLSAPLAITSCLTTKSPKGGGQSEAPTSWHKLFDG</sequence>
<proteinExistence type="predicted"/>
<gene>
    <name evidence="2" type="ORF">METZ01_LOCUS513456</name>
</gene>
<dbReference type="PROSITE" id="PS51257">
    <property type="entry name" value="PROKAR_LIPOPROTEIN"/>
    <property type="match status" value="1"/>
</dbReference>
<organism evidence="2">
    <name type="scientific">marine metagenome</name>
    <dbReference type="NCBI Taxonomy" id="408172"/>
    <lineage>
        <taxon>unclassified sequences</taxon>
        <taxon>metagenomes</taxon>
        <taxon>ecological metagenomes</taxon>
    </lineage>
</organism>
<reference evidence="2" key="1">
    <citation type="submission" date="2018-05" db="EMBL/GenBank/DDBJ databases">
        <authorList>
            <person name="Lanie J.A."/>
            <person name="Ng W.-L."/>
            <person name="Kazmierczak K.M."/>
            <person name="Andrzejewski T.M."/>
            <person name="Davidsen T.M."/>
            <person name="Wayne K.J."/>
            <person name="Tettelin H."/>
            <person name="Glass J.I."/>
            <person name="Rusch D."/>
            <person name="Podicherti R."/>
            <person name="Tsui H.-C.T."/>
            <person name="Winkler M.E."/>
        </authorList>
    </citation>
    <scope>NUCLEOTIDE SEQUENCE</scope>
</reference>
<protein>
    <recommendedName>
        <fullName evidence="3">Lipoprotein</fullName>
    </recommendedName>
</protein>
<dbReference type="EMBL" id="UINC01229042">
    <property type="protein sequence ID" value="SVE60602.1"/>
    <property type="molecule type" value="Genomic_DNA"/>
</dbReference>
<dbReference type="AlphaFoldDB" id="A0A383EUJ2"/>
<evidence type="ECO:0000256" key="1">
    <source>
        <dbReference type="SAM" id="MobiDB-lite"/>
    </source>
</evidence>
<accession>A0A383EUJ2</accession>
<feature type="non-terminal residue" evidence="2">
    <location>
        <position position="44"/>
    </location>
</feature>
<feature type="region of interest" description="Disordered" evidence="1">
    <location>
        <begin position="23"/>
        <end position="44"/>
    </location>
</feature>
<name>A0A383EUJ2_9ZZZZ</name>
<evidence type="ECO:0000313" key="2">
    <source>
        <dbReference type="EMBL" id="SVE60602.1"/>
    </source>
</evidence>